<dbReference type="PANTHER" id="PTHR22893:SF91">
    <property type="entry name" value="NADPH DEHYDROGENASE 2-RELATED"/>
    <property type="match status" value="1"/>
</dbReference>
<sequence>MALFTPLTLGSITLPNRIGMSALTRNRADVSTVPNPLMKEYYLQRAAGGAGLIVTEGTLVTRQGTEWPQAPGIWNEEQTAAWKSIVDAIHTTETKVYCQLWHLGRANHPDAPEQIKAGEASPTREYSGPVYAPSALSARGGKFRFLPGAPGYVTPTEIEDPATLIPLFKNAAINAKEAGFDGVELHGANGYLIHQFLDSTSNARTDKWGGSVENRARFGLEILKVLVEVFGADVGVKLSPSGGYNDMGMPLPETIATYNYFISEADKLGLSYILLARYVPALDMEIDGKLRATQHDVVATFRPAITHARVFSNGGFTPAEAEALVAAGTLDGVLFGVLWIAHPDLARRVRHGKPLDNTPDPKTYYGHLDRPAQLGFTDYPAFAGYD</sequence>
<feature type="domain" description="NADH:flavin oxidoreductase/NADH oxidase N-terminal" evidence="1">
    <location>
        <begin position="3"/>
        <end position="355"/>
    </location>
</feature>
<evidence type="ECO:0000313" key="2">
    <source>
        <dbReference type="EMBL" id="KAJ7771916.1"/>
    </source>
</evidence>
<proteinExistence type="predicted"/>
<dbReference type="Proteomes" id="UP001215280">
    <property type="component" value="Unassembled WGS sequence"/>
</dbReference>
<accession>A0AAD7JW80</accession>
<dbReference type="AlphaFoldDB" id="A0AAD7JW80"/>
<dbReference type="GO" id="GO:0010181">
    <property type="term" value="F:FMN binding"/>
    <property type="evidence" value="ECO:0007669"/>
    <property type="project" value="InterPro"/>
</dbReference>
<evidence type="ECO:0000313" key="3">
    <source>
        <dbReference type="Proteomes" id="UP001215280"/>
    </source>
</evidence>
<dbReference type="InterPro" id="IPR013785">
    <property type="entry name" value="Aldolase_TIM"/>
</dbReference>
<comment type="caution">
    <text evidence="2">The sequence shown here is derived from an EMBL/GenBank/DDBJ whole genome shotgun (WGS) entry which is preliminary data.</text>
</comment>
<dbReference type="CDD" id="cd02933">
    <property type="entry name" value="OYE_like_FMN"/>
    <property type="match status" value="1"/>
</dbReference>
<evidence type="ECO:0000259" key="1">
    <source>
        <dbReference type="Pfam" id="PF00724"/>
    </source>
</evidence>
<dbReference type="InterPro" id="IPR045247">
    <property type="entry name" value="Oye-like"/>
</dbReference>
<keyword evidence="3" id="KW-1185">Reference proteome</keyword>
<gene>
    <name evidence="2" type="ORF">DFH07DRAFT_953209</name>
</gene>
<dbReference type="GO" id="GO:0016491">
    <property type="term" value="F:oxidoreductase activity"/>
    <property type="evidence" value="ECO:0007669"/>
    <property type="project" value="InterPro"/>
</dbReference>
<dbReference type="Gene3D" id="3.20.20.70">
    <property type="entry name" value="Aldolase class I"/>
    <property type="match status" value="1"/>
</dbReference>
<reference evidence="2" key="1">
    <citation type="submission" date="2023-03" db="EMBL/GenBank/DDBJ databases">
        <title>Massive genome expansion in bonnet fungi (Mycena s.s.) driven by repeated elements and novel gene families across ecological guilds.</title>
        <authorList>
            <consortium name="Lawrence Berkeley National Laboratory"/>
            <person name="Harder C.B."/>
            <person name="Miyauchi S."/>
            <person name="Viragh M."/>
            <person name="Kuo A."/>
            <person name="Thoen E."/>
            <person name="Andreopoulos B."/>
            <person name="Lu D."/>
            <person name="Skrede I."/>
            <person name="Drula E."/>
            <person name="Henrissat B."/>
            <person name="Morin E."/>
            <person name="Kohler A."/>
            <person name="Barry K."/>
            <person name="LaButti K."/>
            <person name="Morin E."/>
            <person name="Salamov A."/>
            <person name="Lipzen A."/>
            <person name="Mereny Z."/>
            <person name="Hegedus B."/>
            <person name="Baldrian P."/>
            <person name="Stursova M."/>
            <person name="Weitz H."/>
            <person name="Taylor A."/>
            <person name="Grigoriev I.V."/>
            <person name="Nagy L.G."/>
            <person name="Martin F."/>
            <person name="Kauserud H."/>
        </authorList>
    </citation>
    <scope>NUCLEOTIDE SEQUENCE</scope>
    <source>
        <strain evidence="2">CBHHK188m</strain>
    </source>
</reference>
<dbReference type="Pfam" id="PF00724">
    <property type="entry name" value="Oxidored_FMN"/>
    <property type="match status" value="1"/>
</dbReference>
<dbReference type="EMBL" id="JARJLG010000020">
    <property type="protein sequence ID" value="KAJ7771916.1"/>
    <property type="molecule type" value="Genomic_DNA"/>
</dbReference>
<organism evidence="2 3">
    <name type="scientific">Mycena maculata</name>
    <dbReference type="NCBI Taxonomy" id="230809"/>
    <lineage>
        <taxon>Eukaryota</taxon>
        <taxon>Fungi</taxon>
        <taxon>Dikarya</taxon>
        <taxon>Basidiomycota</taxon>
        <taxon>Agaricomycotina</taxon>
        <taxon>Agaricomycetes</taxon>
        <taxon>Agaricomycetidae</taxon>
        <taxon>Agaricales</taxon>
        <taxon>Marasmiineae</taxon>
        <taxon>Mycenaceae</taxon>
        <taxon>Mycena</taxon>
    </lineage>
</organism>
<dbReference type="SUPFAM" id="SSF51395">
    <property type="entry name" value="FMN-linked oxidoreductases"/>
    <property type="match status" value="1"/>
</dbReference>
<name>A0AAD7JW80_9AGAR</name>
<dbReference type="PANTHER" id="PTHR22893">
    <property type="entry name" value="NADH OXIDOREDUCTASE-RELATED"/>
    <property type="match status" value="1"/>
</dbReference>
<dbReference type="InterPro" id="IPR001155">
    <property type="entry name" value="OxRdtase_FMN_N"/>
</dbReference>
<protein>
    <submittedName>
        <fullName evidence="2">Flavoprotein NADH-dependent oxidoreductase</fullName>
    </submittedName>
</protein>